<reference evidence="1 2" key="1">
    <citation type="submission" date="2021-07" db="EMBL/GenBank/DDBJ databases">
        <authorList>
            <person name="Palmer J.M."/>
        </authorList>
    </citation>
    <scope>NUCLEOTIDE SEQUENCE [LARGE SCALE GENOMIC DNA]</scope>
    <source>
        <strain evidence="1 2">AT_MEX2019</strain>
        <tissue evidence="1">Muscle</tissue>
    </source>
</reference>
<keyword evidence="2" id="KW-1185">Reference proteome</keyword>
<organism evidence="1 2">
    <name type="scientific">Ataeniobius toweri</name>
    <dbReference type="NCBI Taxonomy" id="208326"/>
    <lineage>
        <taxon>Eukaryota</taxon>
        <taxon>Metazoa</taxon>
        <taxon>Chordata</taxon>
        <taxon>Craniata</taxon>
        <taxon>Vertebrata</taxon>
        <taxon>Euteleostomi</taxon>
        <taxon>Actinopterygii</taxon>
        <taxon>Neopterygii</taxon>
        <taxon>Teleostei</taxon>
        <taxon>Neoteleostei</taxon>
        <taxon>Acanthomorphata</taxon>
        <taxon>Ovalentaria</taxon>
        <taxon>Atherinomorphae</taxon>
        <taxon>Cyprinodontiformes</taxon>
        <taxon>Goodeidae</taxon>
        <taxon>Ataeniobius</taxon>
    </lineage>
</organism>
<accession>A0ABU7C3A2</accession>
<sequence length="117" mass="13150">MEISSMPPSYSLFLFMYSSLQPTAAGQAPSLLLFYLLLPSQSLSNYHSSASDSRTIRCSRADDPCRPHERVNGRRLGYYQRGNMRGVRGGRGSVFFLCYVAVKEDEEVLSPDGWMDV</sequence>
<proteinExistence type="predicted"/>
<name>A0ABU7C3A2_9TELE</name>
<comment type="caution">
    <text evidence="1">The sequence shown here is derived from an EMBL/GenBank/DDBJ whole genome shotgun (WGS) entry which is preliminary data.</text>
</comment>
<evidence type="ECO:0000313" key="1">
    <source>
        <dbReference type="EMBL" id="MED6257382.1"/>
    </source>
</evidence>
<dbReference type="EMBL" id="JAHUTI010079127">
    <property type="protein sequence ID" value="MED6257382.1"/>
    <property type="molecule type" value="Genomic_DNA"/>
</dbReference>
<protein>
    <submittedName>
        <fullName evidence="1">Uncharacterized protein</fullName>
    </submittedName>
</protein>
<gene>
    <name evidence="1" type="ORF">ATANTOWER_021058</name>
</gene>
<dbReference type="Proteomes" id="UP001345963">
    <property type="component" value="Unassembled WGS sequence"/>
</dbReference>
<evidence type="ECO:0000313" key="2">
    <source>
        <dbReference type="Proteomes" id="UP001345963"/>
    </source>
</evidence>